<dbReference type="RefSeq" id="XP_001011372.2">
    <property type="nucleotide sequence ID" value="XM_001011372.2"/>
</dbReference>
<evidence type="ECO:0007829" key="4">
    <source>
        <dbReference type="PDB" id="8G3D"/>
    </source>
</evidence>
<dbReference type="InParanoid" id="Q231B2"/>
<dbReference type="EMBL" id="GG662532">
    <property type="protein sequence ID" value="EAR91127.2"/>
    <property type="molecule type" value="Genomic_DNA"/>
</dbReference>
<evidence type="ECO:0000313" key="2">
    <source>
        <dbReference type="Proteomes" id="UP000009168"/>
    </source>
</evidence>
<dbReference type="PDB" id="8G3D">
    <property type="method" value="EM"/>
    <property type="resolution" value="3.70 A"/>
    <property type="chains" value="6F=1-145"/>
</dbReference>
<name>Q231B2_TETTS</name>
<reference evidence="5" key="3">
    <citation type="journal article" date="2024" name="Elife">
        <title>Effect of alpha-tubulin acetylation on the doublet microtubule structure.</title>
        <authorList>
            <person name="Yang S.K."/>
            <person name="Kubo S."/>
            <person name="Black C.S."/>
            <person name="Peri K."/>
            <person name="Dai D."/>
            <person name="Legal T."/>
            <person name="Valente-Paterno M."/>
            <person name="Gaertig J."/>
            <person name="Bui K.H."/>
        </authorList>
    </citation>
    <scope>STRUCTURE BY ELECTRON MICROSCOPY (4.10 ANGSTROMS)</scope>
</reference>
<protein>
    <submittedName>
        <fullName evidence="1">Uncharacterized protein</fullName>
    </submittedName>
</protein>
<accession>Q231B2</accession>
<sequence>MIRDFVLQQTTEPEKKFNSTVLIGNWYEERCDPNREQSKFYNERKFADNNYQKYTLSENKFQDTSNSWLNFQENKPEVKNDQFITMNMQEYKKPSEQKRNSELKPFIVKKSHFDKNPHELEEYREKWTKSAHTFDRMYLGTQKPN</sequence>
<proteinExistence type="evidence at protein level"/>
<dbReference type="EMDB" id="EMD-40436"/>
<dbReference type="HOGENOM" id="CLU_1317768_0_0_1"/>
<dbReference type="GeneID" id="7825261"/>
<evidence type="ECO:0007829" key="5">
    <source>
        <dbReference type="PDB" id="8SF7"/>
    </source>
</evidence>
<organism evidence="1 2">
    <name type="scientific">Tetrahymena thermophila (strain SB210)</name>
    <dbReference type="NCBI Taxonomy" id="312017"/>
    <lineage>
        <taxon>Eukaryota</taxon>
        <taxon>Sar</taxon>
        <taxon>Alveolata</taxon>
        <taxon>Ciliophora</taxon>
        <taxon>Intramacronucleata</taxon>
        <taxon>Oligohymenophorea</taxon>
        <taxon>Hymenostomatida</taxon>
        <taxon>Tetrahymenina</taxon>
        <taxon>Tetrahymenidae</taxon>
        <taxon>Tetrahymena</taxon>
    </lineage>
</organism>
<reference evidence="2" key="1">
    <citation type="journal article" date="2006" name="PLoS Biol.">
        <title>Macronuclear genome sequence of the ciliate Tetrahymena thermophila, a model eukaryote.</title>
        <authorList>
            <person name="Eisen J.A."/>
            <person name="Coyne R.S."/>
            <person name="Wu M."/>
            <person name="Wu D."/>
            <person name="Thiagarajan M."/>
            <person name="Wortman J.R."/>
            <person name="Badger J.H."/>
            <person name="Ren Q."/>
            <person name="Amedeo P."/>
            <person name="Jones K.M."/>
            <person name="Tallon L.J."/>
            <person name="Delcher A.L."/>
            <person name="Salzberg S.L."/>
            <person name="Silva J.C."/>
            <person name="Haas B.J."/>
            <person name="Majoros W.H."/>
            <person name="Farzad M."/>
            <person name="Carlton J.M."/>
            <person name="Smith R.K. Jr."/>
            <person name="Garg J."/>
            <person name="Pearlman R.E."/>
            <person name="Karrer K.M."/>
            <person name="Sun L."/>
            <person name="Manning G."/>
            <person name="Elde N.C."/>
            <person name="Turkewitz A.P."/>
            <person name="Asai D.J."/>
            <person name="Wilkes D.E."/>
            <person name="Wang Y."/>
            <person name="Cai H."/>
            <person name="Collins K."/>
            <person name="Stewart B.A."/>
            <person name="Lee S.R."/>
            <person name="Wilamowska K."/>
            <person name="Weinberg Z."/>
            <person name="Ruzzo W.L."/>
            <person name="Wloga D."/>
            <person name="Gaertig J."/>
            <person name="Frankel J."/>
            <person name="Tsao C.-C."/>
            <person name="Gorovsky M.A."/>
            <person name="Keeling P.J."/>
            <person name="Waller R.F."/>
            <person name="Patron N.J."/>
            <person name="Cherry J.M."/>
            <person name="Stover N.A."/>
            <person name="Krieger C.J."/>
            <person name="del Toro C."/>
            <person name="Ryder H.F."/>
            <person name="Williamson S.C."/>
            <person name="Barbeau R.A."/>
            <person name="Hamilton E.P."/>
            <person name="Orias E."/>
        </authorList>
    </citation>
    <scope>NUCLEOTIDE SEQUENCE [LARGE SCALE GENOMIC DNA]</scope>
    <source>
        <strain evidence="2">SB210</strain>
    </source>
</reference>
<keyword evidence="2" id="KW-1185">Reference proteome</keyword>
<evidence type="ECO:0007829" key="3">
    <source>
        <dbReference type="PDB" id="8G2Z"/>
    </source>
</evidence>
<dbReference type="AlphaFoldDB" id="Q231B2"/>
<dbReference type="Proteomes" id="UP000009168">
    <property type="component" value="Unassembled WGS sequence"/>
</dbReference>
<dbReference type="PDB" id="8SF7">
    <property type="method" value="EM"/>
    <property type="resolution" value="4.10 A"/>
    <property type="chains" value="6F=1-145"/>
</dbReference>
<dbReference type="EMDB" id="EMD-29692"/>
<dbReference type="KEGG" id="tet:TTHERM_00433450"/>
<gene>
    <name evidence="1" type="ORF">TTHERM_00433450</name>
</gene>
<dbReference type="PDB" id="8G2Z">
    <property type="method" value="EM"/>
    <property type="resolution" value="4.10 A"/>
    <property type="chains" value="6F=1-145"/>
</dbReference>
<dbReference type="OrthoDB" id="284481at2759"/>
<reference evidence="3 4" key="2">
    <citation type="journal article" date="2023" name="Nat. Commun.">
        <title>Native doublet microtubules from Tetrahymena thermophila reveal the importance of outer junction proteins.</title>
        <authorList>
            <person name="Kubo S."/>
            <person name="Black C.S."/>
            <person name="Joachimiak E."/>
            <person name="Yang S.K."/>
            <person name="Legal T."/>
            <person name="Peri K."/>
            <person name="Khalifa A.A.Z."/>
            <person name="Ghanaeian A."/>
            <person name="McCafferty C.L."/>
            <person name="Valente-Paterno M."/>
            <person name="De Bellis C."/>
            <person name="Huynh P.M."/>
            <person name="Fan Z."/>
            <person name="Marcotte E.M."/>
            <person name="Wloga D."/>
            <person name="Bui K.H."/>
        </authorList>
    </citation>
    <scope>STRUCTURE BY ELECTRON MICROSCOPY (3.70 ANGSTROMS)</scope>
</reference>
<keyword evidence="3 4" id="KW-0002">3D-structure</keyword>
<dbReference type="eggNOG" id="ENOG502SU3F">
    <property type="taxonomic scope" value="Eukaryota"/>
</dbReference>
<evidence type="ECO:0000313" key="1">
    <source>
        <dbReference type="EMBL" id="EAR91127.2"/>
    </source>
</evidence>
<dbReference type="EMDB" id="EMD-29685"/>